<sequence>MVEHVVVYFAGRYYLVDSGYALCEGYLGPYRSTRYHLEEFRRRGAETREEKFNYHHASLRNVVERAFGVLKAKWHILEAVPFYARKKQTKMIIACCALQNFLLDRHLARQPEPFTPVTVDAAMSLWVAANASSDMATVRDWISIGISFIFTPLREWRFESNNNDQMRWWKSYVIFSRLPILLSITKS</sequence>
<feature type="domain" description="DDE Tnp4" evidence="8">
    <location>
        <begin position="8"/>
        <end position="100"/>
    </location>
</feature>
<reference evidence="9 10" key="1">
    <citation type="submission" date="2024-02" db="EMBL/GenBank/DDBJ databases">
        <title>High-quality chromosome-scale genome assembly of Pensacola bahiagrass (Paspalum notatum Flugge var. saurae).</title>
        <authorList>
            <person name="Vega J.M."/>
            <person name="Podio M."/>
            <person name="Orjuela J."/>
            <person name="Siena L.A."/>
            <person name="Pessino S.C."/>
            <person name="Combes M.C."/>
            <person name="Mariac C."/>
            <person name="Albertini E."/>
            <person name="Pupilli F."/>
            <person name="Ortiz J.P.A."/>
            <person name="Leblanc O."/>
        </authorList>
    </citation>
    <scope>NUCLEOTIDE SEQUENCE [LARGE SCALE GENOMIC DNA]</scope>
    <source>
        <strain evidence="9">R1</strain>
        <tissue evidence="9">Leaf</tissue>
    </source>
</reference>
<dbReference type="GO" id="GO:0005634">
    <property type="term" value="C:nucleus"/>
    <property type="evidence" value="ECO:0007669"/>
    <property type="project" value="UniProtKB-SubCell"/>
</dbReference>
<comment type="similarity">
    <text evidence="3">Belongs to the HARBI1 family.</text>
</comment>
<dbReference type="InterPro" id="IPR045249">
    <property type="entry name" value="HARBI1-like"/>
</dbReference>
<name>A0AAQ3X6C8_PASNO</name>
<proteinExistence type="inferred from homology"/>
<keyword evidence="5" id="KW-0479">Metal-binding</keyword>
<dbReference type="AlphaFoldDB" id="A0AAQ3X6C8"/>
<keyword evidence="6" id="KW-0378">Hydrolase</keyword>
<accession>A0AAQ3X6C8</accession>
<dbReference type="GO" id="GO:0046872">
    <property type="term" value="F:metal ion binding"/>
    <property type="evidence" value="ECO:0007669"/>
    <property type="project" value="UniProtKB-KW"/>
</dbReference>
<evidence type="ECO:0000313" key="10">
    <source>
        <dbReference type="Proteomes" id="UP001341281"/>
    </source>
</evidence>
<keyword evidence="10" id="KW-1185">Reference proteome</keyword>
<keyword evidence="4" id="KW-0540">Nuclease</keyword>
<evidence type="ECO:0000256" key="7">
    <source>
        <dbReference type="ARBA" id="ARBA00023242"/>
    </source>
</evidence>
<evidence type="ECO:0000256" key="1">
    <source>
        <dbReference type="ARBA" id="ARBA00001968"/>
    </source>
</evidence>
<dbReference type="InterPro" id="IPR027806">
    <property type="entry name" value="HARBI1_dom"/>
</dbReference>
<protein>
    <recommendedName>
        <fullName evidence="8">DDE Tnp4 domain-containing protein</fullName>
    </recommendedName>
</protein>
<evidence type="ECO:0000313" key="9">
    <source>
        <dbReference type="EMBL" id="WVZ86856.1"/>
    </source>
</evidence>
<dbReference type="PANTHER" id="PTHR22930:SF221">
    <property type="entry name" value="NUCLEASE HARBI1"/>
    <property type="match status" value="1"/>
</dbReference>
<dbReference type="PANTHER" id="PTHR22930">
    <property type="match status" value="1"/>
</dbReference>
<evidence type="ECO:0000259" key="8">
    <source>
        <dbReference type="Pfam" id="PF13359"/>
    </source>
</evidence>
<comment type="subcellular location">
    <subcellularLocation>
        <location evidence="2">Nucleus</location>
    </subcellularLocation>
</comment>
<evidence type="ECO:0000256" key="6">
    <source>
        <dbReference type="ARBA" id="ARBA00022801"/>
    </source>
</evidence>
<dbReference type="Proteomes" id="UP001341281">
    <property type="component" value="Chromosome 07"/>
</dbReference>
<gene>
    <name evidence="9" type="ORF">U9M48_033577</name>
</gene>
<dbReference type="GO" id="GO:0004518">
    <property type="term" value="F:nuclease activity"/>
    <property type="evidence" value="ECO:0007669"/>
    <property type="project" value="UniProtKB-KW"/>
</dbReference>
<organism evidence="9 10">
    <name type="scientific">Paspalum notatum var. saurae</name>
    <dbReference type="NCBI Taxonomy" id="547442"/>
    <lineage>
        <taxon>Eukaryota</taxon>
        <taxon>Viridiplantae</taxon>
        <taxon>Streptophyta</taxon>
        <taxon>Embryophyta</taxon>
        <taxon>Tracheophyta</taxon>
        <taxon>Spermatophyta</taxon>
        <taxon>Magnoliopsida</taxon>
        <taxon>Liliopsida</taxon>
        <taxon>Poales</taxon>
        <taxon>Poaceae</taxon>
        <taxon>PACMAD clade</taxon>
        <taxon>Panicoideae</taxon>
        <taxon>Andropogonodae</taxon>
        <taxon>Paspaleae</taxon>
        <taxon>Paspalinae</taxon>
        <taxon>Paspalum</taxon>
    </lineage>
</organism>
<evidence type="ECO:0000256" key="5">
    <source>
        <dbReference type="ARBA" id="ARBA00022723"/>
    </source>
</evidence>
<evidence type="ECO:0000256" key="4">
    <source>
        <dbReference type="ARBA" id="ARBA00022722"/>
    </source>
</evidence>
<keyword evidence="7" id="KW-0539">Nucleus</keyword>
<evidence type="ECO:0000256" key="2">
    <source>
        <dbReference type="ARBA" id="ARBA00004123"/>
    </source>
</evidence>
<evidence type="ECO:0000256" key="3">
    <source>
        <dbReference type="ARBA" id="ARBA00006958"/>
    </source>
</evidence>
<comment type="cofactor">
    <cofactor evidence="1">
        <name>a divalent metal cation</name>
        <dbReference type="ChEBI" id="CHEBI:60240"/>
    </cofactor>
</comment>
<dbReference type="Pfam" id="PF13359">
    <property type="entry name" value="DDE_Tnp_4"/>
    <property type="match status" value="1"/>
</dbReference>
<dbReference type="EMBL" id="CP144751">
    <property type="protein sequence ID" value="WVZ86856.1"/>
    <property type="molecule type" value="Genomic_DNA"/>
</dbReference>
<dbReference type="GO" id="GO:0016787">
    <property type="term" value="F:hydrolase activity"/>
    <property type="evidence" value="ECO:0007669"/>
    <property type="project" value="UniProtKB-KW"/>
</dbReference>